<dbReference type="PANTHER" id="PTHR10131:SF94">
    <property type="entry name" value="TNF RECEPTOR-ASSOCIATED FACTOR 4"/>
    <property type="match status" value="1"/>
</dbReference>
<organism evidence="8 9">
    <name type="scientific">Dispira parvispora</name>
    <dbReference type="NCBI Taxonomy" id="1520584"/>
    <lineage>
        <taxon>Eukaryota</taxon>
        <taxon>Fungi</taxon>
        <taxon>Fungi incertae sedis</taxon>
        <taxon>Zoopagomycota</taxon>
        <taxon>Kickxellomycotina</taxon>
        <taxon>Dimargaritomycetes</taxon>
        <taxon>Dimargaritales</taxon>
        <taxon>Dimargaritaceae</taxon>
        <taxon>Dispira</taxon>
    </lineage>
</organism>
<feature type="domain" description="TRAF-type" evidence="7">
    <location>
        <begin position="129"/>
        <end position="169"/>
    </location>
</feature>
<evidence type="ECO:0000256" key="2">
    <source>
        <dbReference type="ARBA" id="ARBA00022771"/>
    </source>
</evidence>
<reference evidence="8" key="1">
    <citation type="submission" date="2022-07" db="EMBL/GenBank/DDBJ databases">
        <title>Phylogenomic reconstructions and comparative analyses of Kickxellomycotina fungi.</title>
        <authorList>
            <person name="Reynolds N.K."/>
            <person name="Stajich J.E."/>
            <person name="Barry K."/>
            <person name="Grigoriev I.V."/>
            <person name="Crous P."/>
            <person name="Smith M.E."/>
        </authorList>
    </citation>
    <scope>NUCLEOTIDE SEQUENCE</scope>
    <source>
        <strain evidence="8">RSA 1196</strain>
    </source>
</reference>
<gene>
    <name evidence="8" type="ORF">IWQ62_000301</name>
</gene>
<evidence type="ECO:0000313" key="9">
    <source>
        <dbReference type="Proteomes" id="UP001150925"/>
    </source>
</evidence>
<keyword evidence="9" id="KW-1185">Reference proteome</keyword>
<dbReference type="InterPro" id="IPR001841">
    <property type="entry name" value="Znf_RING"/>
</dbReference>
<feature type="compositionally biased region" description="Basic and acidic residues" evidence="5">
    <location>
        <begin position="613"/>
        <end position="623"/>
    </location>
</feature>
<evidence type="ECO:0000256" key="4">
    <source>
        <dbReference type="PROSITE-ProRule" id="PRU00207"/>
    </source>
</evidence>
<feature type="compositionally biased region" description="Polar residues" evidence="5">
    <location>
        <begin position="575"/>
        <end position="587"/>
    </location>
</feature>
<accession>A0A9W8E562</accession>
<feature type="compositionally biased region" description="Polar residues" evidence="5">
    <location>
        <begin position="1"/>
        <end position="27"/>
    </location>
</feature>
<feature type="region of interest" description="Disordered" evidence="5">
    <location>
        <begin position="419"/>
        <end position="446"/>
    </location>
</feature>
<keyword evidence="2 4" id="KW-0863">Zinc-finger</keyword>
<dbReference type="InterPro" id="IPR013083">
    <property type="entry name" value="Znf_RING/FYVE/PHD"/>
</dbReference>
<dbReference type="SUPFAM" id="SSF49599">
    <property type="entry name" value="TRAF domain-like"/>
    <property type="match status" value="2"/>
</dbReference>
<evidence type="ECO:0000256" key="5">
    <source>
        <dbReference type="SAM" id="MobiDB-lite"/>
    </source>
</evidence>
<evidence type="ECO:0000259" key="7">
    <source>
        <dbReference type="PROSITE" id="PS50145"/>
    </source>
</evidence>
<keyword evidence="1 4" id="KW-0479">Metal-binding</keyword>
<feature type="region of interest" description="Disordered" evidence="5">
    <location>
        <begin position="551"/>
        <end position="641"/>
    </location>
</feature>
<proteinExistence type="predicted"/>
<dbReference type="PANTHER" id="PTHR10131">
    <property type="entry name" value="TNF RECEPTOR ASSOCIATED FACTOR"/>
    <property type="match status" value="1"/>
</dbReference>
<sequence>MAHDTTSVHPLSNDSDANPSDPTTTPSYDYVAPPNANLVCTICQSVFTDPVTLPCRHTLCRPCVQALVQSNDAAGKSVECPLDRKAFSEDQVQPAPVAFQNLVNELLVYCPFRDRGCTHSLQRQALADHLARQCPLVLVTCHHPDCKETRPREAMGSHLKYCPRGSAGCLDCLKFMEQTNQTLAFHPSSAQENADSSSSEKTELPCKFCGQKVNADQVIDHQTQCSANQSYRCDFSEYGCRWVGTTEETLRTHLAEECRYQPLAGLIQWQEQRHQILQREQCRNQQTLATLQAVVDQLNMSKTASPCIGTNSSLPSGQIPGDRPITELATSQDNPHYQWGYDMYPPTQPPQSVPPAYPLGPHSPFIRNPDVYQIPFNPPRLRHPSDWTMHSGTSGIHHSGVTSGGPGEVDVESILPPPIPLPDIRPRSSSDLMGERPLGPTTQGRAALSTSLTNPTLITHRSSINGPEGDERWEWLVNELGYLRNALTWVTHTLAQQDAQVQTQLNEQQCKQIDMGREMNTLRESHDSLKTTVQSLSGHTQQLTDAVLALGRDRKPDPGQHRRLRLWSQPRPVPISTTNSSLGSRGSLTPPPAAQVPGMVSDATAATNGRLSSTERDSRRGNKESNGLVHPLNRTTYQPRL</sequence>
<dbReference type="SMART" id="SM00184">
    <property type="entry name" value="RING"/>
    <property type="match status" value="1"/>
</dbReference>
<evidence type="ECO:0008006" key="10">
    <source>
        <dbReference type="Google" id="ProtNLM"/>
    </source>
</evidence>
<evidence type="ECO:0000256" key="1">
    <source>
        <dbReference type="ARBA" id="ARBA00022723"/>
    </source>
</evidence>
<dbReference type="Gene3D" id="3.30.40.10">
    <property type="entry name" value="Zinc/RING finger domain, C3HC4 (zinc finger)"/>
    <property type="match status" value="3"/>
</dbReference>
<feature type="compositionally biased region" description="Basic and acidic residues" evidence="5">
    <location>
        <begin position="551"/>
        <end position="560"/>
    </location>
</feature>
<protein>
    <recommendedName>
        <fullName evidence="10">RING-type domain-containing protein</fullName>
    </recommendedName>
</protein>
<dbReference type="EMBL" id="JANBPY010000013">
    <property type="protein sequence ID" value="KAJ1969930.1"/>
    <property type="molecule type" value="Genomic_DNA"/>
</dbReference>
<comment type="caution">
    <text evidence="8">The sequence shown here is derived from an EMBL/GenBank/DDBJ whole genome shotgun (WGS) entry which is preliminary data.</text>
</comment>
<dbReference type="GO" id="GO:0008270">
    <property type="term" value="F:zinc ion binding"/>
    <property type="evidence" value="ECO:0007669"/>
    <property type="project" value="UniProtKB-KW"/>
</dbReference>
<dbReference type="InterPro" id="IPR027370">
    <property type="entry name" value="Znf-RING_euk"/>
</dbReference>
<keyword evidence="3 4" id="KW-0862">Zinc</keyword>
<dbReference type="PROSITE" id="PS50145">
    <property type="entry name" value="ZF_TRAF"/>
    <property type="match status" value="1"/>
</dbReference>
<evidence type="ECO:0000313" key="8">
    <source>
        <dbReference type="EMBL" id="KAJ1969930.1"/>
    </source>
</evidence>
<dbReference type="Proteomes" id="UP001150925">
    <property type="component" value="Unassembled WGS sequence"/>
</dbReference>
<dbReference type="SUPFAM" id="SSF57850">
    <property type="entry name" value="RING/U-box"/>
    <property type="match status" value="1"/>
</dbReference>
<feature type="zinc finger region" description="TRAF-type" evidence="4">
    <location>
        <begin position="129"/>
        <end position="169"/>
    </location>
</feature>
<name>A0A9W8E562_9FUNG</name>
<dbReference type="OrthoDB" id="1630758at2759"/>
<dbReference type="InterPro" id="IPR001293">
    <property type="entry name" value="Znf_TRAF"/>
</dbReference>
<dbReference type="PROSITE" id="PS50089">
    <property type="entry name" value="ZF_RING_2"/>
    <property type="match status" value="1"/>
</dbReference>
<feature type="region of interest" description="Disordered" evidence="5">
    <location>
        <begin position="1"/>
        <end position="28"/>
    </location>
</feature>
<evidence type="ECO:0000259" key="6">
    <source>
        <dbReference type="PROSITE" id="PS50089"/>
    </source>
</evidence>
<evidence type="ECO:0000256" key="3">
    <source>
        <dbReference type="ARBA" id="ARBA00022833"/>
    </source>
</evidence>
<dbReference type="PROSITE" id="PS00518">
    <property type="entry name" value="ZF_RING_1"/>
    <property type="match status" value="1"/>
</dbReference>
<dbReference type="Pfam" id="PF13445">
    <property type="entry name" value="zf-RING_UBOX"/>
    <property type="match status" value="1"/>
</dbReference>
<dbReference type="InterPro" id="IPR017907">
    <property type="entry name" value="Znf_RING_CS"/>
</dbReference>
<feature type="domain" description="RING-type" evidence="6">
    <location>
        <begin position="40"/>
        <end position="84"/>
    </location>
</feature>
<dbReference type="AlphaFoldDB" id="A0A9W8E562"/>